<dbReference type="GeneID" id="39748744"/>
<dbReference type="EMBL" id="BDQF01000013">
    <property type="protein sequence ID" value="GAW82012.1"/>
    <property type="molecule type" value="Genomic_DNA"/>
</dbReference>
<keyword evidence="4" id="KW-1185">Reference proteome</keyword>
<keyword evidence="2" id="KW-0472">Membrane</keyword>
<evidence type="ECO:0000313" key="3">
    <source>
        <dbReference type="EMBL" id="GAW82012.1"/>
    </source>
</evidence>
<dbReference type="Proteomes" id="UP000195521">
    <property type="component" value="Unassembled WGS sequence"/>
</dbReference>
<evidence type="ECO:0000313" key="4">
    <source>
        <dbReference type="Proteomes" id="UP000195521"/>
    </source>
</evidence>
<feature type="transmembrane region" description="Helical" evidence="2">
    <location>
        <begin position="312"/>
        <end position="334"/>
    </location>
</feature>
<proteinExistence type="predicted"/>
<feature type="compositionally biased region" description="Low complexity" evidence="1">
    <location>
        <begin position="247"/>
        <end position="265"/>
    </location>
</feature>
<accession>A0A1Y1JMF4</accession>
<keyword evidence="2" id="KW-0812">Transmembrane</keyword>
<keyword evidence="2" id="KW-1133">Transmembrane helix</keyword>
<evidence type="ECO:0000256" key="1">
    <source>
        <dbReference type="SAM" id="MobiDB-lite"/>
    </source>
</evidence>
<gene>
    <name evidence="3" type="ORF">PGO_120030</name>
</gene>
<name>A0A1Y1JMF4_PLAGO</name>
<reference evidence="4" key="1">
    <citation type="submission" date="2017-04" db="EMBL/GenBank/DDBJ databases">
        <title>Plasmodium gonderi genome.</title>
        <authorList>
            <person name="Arisue N."/>
            <person name="Honma H."/>
            <person name="Kawai S."/>
            <person name="Tougan T."/>
            <person name="Tanabe K."/>
            <person name="Horii T."/>
        </authorList>
    </citation>
    <scope>NUCLEOTIDE SEQUENCE [LARGE SCALE GENOMIC DNA]</scope>
    <source>
        <strain evidence="4">ATCC 30045</strain>
    </source>
</reference>
<protein>
    <submittedName>
        <fullName evidence="3">Variable surface protein</fullName>
    </submittedName>
</protein>
<dbReference type="RefSeq" id="XP_028544601.1">
    <property type="nucleotide sequence ID" value="XM_028688800.1"/>
</dbReference>
<evidence type="ECO:0000256" key="2">
    <source>
        <dbReference type="SAM" id="Phobius"/>
    </source>
</evidence>
<organism evidence="3 4">
    <name type="scientific">Plasmodium gonderi</name>
    <dbReference type="NCBI Taxonomy" id="77519"/>
    <lineage>
        <taxon>Eukaryota</taxon>
        <taxon>Sar</taxon>
        <taxon>Alveolata</taxon>
        <taxon>Apicomplexa</taxon>
        <taxon>Aconoidasida</taxon>
        <taxon>Haemosporida</taxon>
        <taxon>Plasmodiidae</taxon>
        <taxon>Plasmodium</taxon>
        <taxon>Plasmodium (Plasmodium)</taxon>
    </lineage>
</organism>
<comment type="caution">
    <text evidence="3">The sequence shown here is derived from an EMBL/GenBank/DDBJ whole genome shotgun (WGS) entry which is preliminary data.</text>
</comment>
<feature type="region of interest" description="Disordered" evidence="1">
    <location>
        <begin position="247"/>
        <end position="267"/>
    </location>
</feature>
<dbReference type="AlphaFoldDB" id="A0A1Y1JMF4"/>
<sequence>MTVTKQTPQIITDNLELDEVFPAYSYYYHYVKSYYDNWRNRSYTTLNSELSAMCQQFNKDGVSDNCKPNISTVNFLYLGRYLYYLKEHFKDTDINKVYACTYFSYKLKQELKNVGCGNEDPEKAYKKIIELKGNYLRHNEQNFNVCEGTKLIENFDDTTLSIFRDLDELYKNFYTIKGTKWNMYYRKMIYGIFKRLLSHEYVRGDKHKMKNVLKRFKKEYDGYRYCEFWWENPEVLSLPEVIYNDPSGNSTQNNTTTTSVDNSQSKIKEEKNETLISNDIDKETKITEFLKALAEEARNEEKLVEVSTSTTVIIFTVLIVIFLLYKYTVFGSYLHPRTRKLKKQLMKRNNIHLDLMDSFERSYNNSFDNTYEIGYRSLDY</sequence>